<dbReference type="EC" id="3.1.4.3" evidence="2"/>
<keyword evidence="6" id="KW-1185">Reference proteome</keyword>
<keyword evidence="3" id="KW-0378">Hydrolase</keyword>
<name>A0A849VT54_9HYPH</name>
<organism evidence="5 6">
    <name type="scientific">Phyllobacterium pellucidum</name>
    <dbReference type="NCBI Taxonomy" id="2740464"/>
    <lineage>
        <taxon>Bacteria</taxon>
        <taxon>Pseudomonadati</taxon>
        <taxon>Pseudomonadota</taxon>
        <taxon>Alphaproteobacteria</taxon>
        <taxon>Hyphomicrobiales</taxon>
        <taxon>Phyllobacteriaceae</taxon>
        <taxon>Phyllobacterium</taxon>
    </lineage>
</organism>
<accession>A0A849VT54</accession>
<dbReference type="InterPro" id="IPR017767">
    <property type="entry name" value="PC-PLC"/>
</dbReference>
<dbReference type="NCBIfam" id="TIGR03396">
    <property type="entry name" value="PC_PLC"/>
    <property type="match status" value="1"/>
</dbReference>
<dbReference type="Pfam" id="PF05506">
    <property type="entry name" value="PLipase_C_C"/>
    <property type="match status" value="1"/>
</dbReference>
<dbReference type="Proteomes" id="UP000550508">
    <property type="component" value="Unassembled WGS sequence"/>
</dbReference>
<protein>
    <recommendedName>
        <fullName evidence="2">phospholipase C</fullName>
        <ecNumber evidence="2">3.1.4.3</ecNumber>
    </recommendedName>
</protein>
<evidence type="ECO:0000256" key="3">
    <source>
        <dbReference type="ARBA" id="ARBA00022801"/>
    </source>
</evidence>
<dbReference type="InterPro" id="IPR007312">
    <property type="entry name" value="Phosphoesterase"/>
</dbReference>
<reference evidence="5 6" key="1">
    <citation type="submission" date="2020-05" db="EMBL/GenBank/DDBJ databases">
        <authorList>
            <person name="Kim M.K."/>
        </authorList>
    </citation>
    <scope>NUCLEOTIDE SEQUENCE [LARGE SCALE GENOMIC DNA]</scope>
    <source>
        <strain evidence="5 6">BT25</strain>
    </source>
</reference>
<dbReference type="PANTHER" id="PTHR31956:SF1">
    <property type="entry name" value="NON-SPECIFIC PHOSPHOLIPASE C1"/>
    <property type="match status" value="1"/>
</dbReference>
<comment type="caution">
    <text evidence="5">The sequence shown here is derived from an EMBL/GenBank/DDBJ whole genome shotgun (WGS) entry which is preliminary data.</text>
</comment>
<gene>
    <name evidence="5" type="ORF">HQ945_08180</name>
</gene>
<dbReference type="InterPro" id="IPR017850">
    <property type="entry name" value="Alkaline_phosphatase_core_sf"/>
</dbReference>
<dbReference type="Gene3D" id="3.40.720.10">
    <property type="entry name" value="Alkaline Phosphatase, subunit A"/>
    <property type="match status" value="1"/>
</dbReference>
<evidence type="ECO:0000259" key="4">
    <source>
        <dbReference type="Pfam" id="PF05506"/>
    </source>
</evidence>
<dbReference type="Pfam" id="PF04185">
    <property type="entry name" value="Phosphoesterase"/>
    <property type="match status" value="1"/>
</dbReference>
<feature type="domain" description="Bacterial phospholipase C C-terminal" evidence="4">
    <location>
        <begin position="571"/>
        <end position="655"/>
    </location>
</feature>
<dbReference type="PANTHER" id="PTHR31956">
    <property type="entry name" value="NON-SPECIFIC PHOSPHOLIPASE C4-RELATED"/>
    <property type="match status" value="1"/>
</dbReference>
<sequence>MSDNRTHRQMSRRKFMEMMGVSAGGVAGLSMLPPAIQQALAIEPNNATGTIRDVEHVVIMMQENRSFNHYFGTYNGVRGFTDPRPVVSPTTGKDVFRQPITDSLSNKDGKRCGVPLGTSEVLPYPIDYDKTGEGLRGTDHGVNSGQSCWNHGRYDNWIAAKGDVLTMSYLRHKDVSYHRYLANAFTVCDHYFVSCHGDTIPNRQFLVSGAAANPALKNPKVIWPSWDKTPAVRVVSDWTTYPERIEKFNAEQSNPGRKITWRTYQGGTGKPGEPTDCYEENNLAYFAAYNDQPVKGCYWVDGVCYKDGKVYTGSLDNLPTLVRNGVTNRSIAQMREDVLNNRLPNISWVVAPYKNCEHPSATVTDGAYYINEVLSALVANPEVWSKTIFLLNYDENDGLFDHVVPPMPVDEKGPGKMSPSLLNGLDRELYNHEKEWVGQYIGFGPRVPMLVVSPWSKGGWVCSEVFDHTSTLRFLEARFGLESDKTGVENPLYESNITPWRRAIAGDLTSAFDFAKNDAAFVAYPKGGPFVNKSGKFPPNVPLTNAMPKLENPVTTFGTDNTSNPDFSRKSRPLPYEFHVNGHLDAAKKQLVVDFVNAGKAGSCFYAYDYVLKDQKPRRYSVIRGEPLQDAWDVTDKGYNLAIHGPNGYLRQFKGALTAELEVDPEVEILYQVNGDVTLKLVNAGTKDQTLKITVLYDKIGSADRTPSTKMRPLKLLTCVPQFEEIKTRSGWYDITVELVNESGKSDGIYLRRFAGHVETGAASVTDPFLTFNNVETA</sequence>
<dbReference type="InterPro" id="IPR006311">
    <property type="entry name" value="TAT_signal"/>
</dbReference>
<dbReference type="GO" id="GO:0034480">
    <property type="term" value="F:phosphatidylcholine phospholipase C activity"/>
    <property type="evidence" value="ECO:0007669"/>
    <property type="project" value="UniProtKB-EC"/>
</dbReference>
<evidence type="ECO:0000313" key="5">
    <source>
        <dbReference type="EMBL" id="NTS31230.1"/>
    </source>
</evidence>
<dbReference type="PROSITE" id="PS51318">
    <property type="entry name" value="TAT"/>
    <property type="match status" value="1"/>
</dbReference>
<dbReference type="RefSeq" id="WP_162737186.1">
    <property type="nucleotide sequence ID" value="NZ_JABUMX010000002.1"/>
</dbReference>
<evidence type="ECO:0000256" key="1">
    <source>
        <dbReference type="ARBA" id="ARBA00009717"/>
    </source>
</evidence>
<dbReference type="AlphaFoldDB" id="A0A849VT54"/>
<dbReference type="InterPro" id="IPR008475">
    <property type="entry name" value="PLipase_C_C"/>
</dbReference>
<dbReference type="EMBL" id="JABUMX010000002">
    <property type="protein sequence ID" value="NTS31230.1"/>
    <property type="molecule type" value="Genomic_DNA"/>
</dbReference>
<evidence type="ECO:0000256" key="2">
    <source>
        <dbReference type="ARBA" id="ARBA00012018"/>
    </source>
</evidence>
<comment type="similarity">
    <text evidence="1">Belongs to the bacterial phospholipase C family.</text>
</comment>
<proteinExistence type="inferred from homology"/>
<dbReference type="GO" id="GO:0016042">
    <property type="term" value="P:lipid catabolic process"/>
    <property type="evidence" value="ECO:0007669"/>
    <property type="project" value="InterPro"/>
</dbReference>
<evidence type="ECO:0000313" key="6">
    <source>
        <dbReference type="Proteomes" id="UP000550508"/>
    </source>
</evidence>